<organism evidence="2">
    <name type="scientific">Streptomyces globisporus</name>
    <dbReference type="NCBI Taxonomy" id="1908"/>
    <lineage>
        <taxon>Bacteria</taxon>
        <taxon>Bacillati</taxon>
        <taxon>Actinomycetota</taxon>
        <taxon>Actinomycetes</taxon>
        <taxon>Kitasatosporales</taxon>
        <taxon>Streptomycetaceae</taxon>
        <taxon>Streptomyces</taxon>
    </lineage>
</organism>
<dbReference type="EMBL" id="JACWUS010000005">
    <property type="protein sequence ID" value="MBD2829894.1"/>
    <property type="molecule type" value="Genomic_DNA"/>
</dbReference>
<comment type="caution">
    <text evidence="2">The sequence shown here is derived from an EMBL/GenBank/DDBJ whole genome shotgun (WGS) entry which is preliminary data.</text>
</comment>
<gene>
    <name evidence="2" type="ORF">ID875_21240</name>
</gene>
<dbReference type="AlphaFoldDB" id="A0A927GPF6"/>
<sequence length="106" mass="11170">MSPATTARWIIECGAPSEDLRRAWATGQLAQIPIGDRWDVVRITTQLGYAALRRVRQAGVPLGPVLETPARGAVEVLVAPAPPPPGPISATPRRSAPECSCAPPRG</sequence>
<reference evidence="2" key="1">
    <citation type="journal article" date="2020" name="PLoS ONE">
        <title>Isolation and characterization of Streptomyces bacteriophages and Streptomyces strains encoding biosynthetic arsenals: Streptomyces strains and phages for antibiotic discovery.</title>
        <authorList>
            <person name="Montano E.T."/>
            <person name="Nideffer J.F."/>
            <person name="Brumage L."/>
            <person name="Erb M."/>
            <person name="Derman A.I."/>
            <person name="Davis J.P."/>
            <person name="Estrada E."/>
            <person name="Fu S."/>
            <person name="Le D."/>
            <person name="Vuppala A."/>
            <person name="Tran C."/>
            <person name="Luterstein E."/>
            <person name="Lakkaraju S."/>
            <person name="Panchagnula S."/>
            <person name="Ren C."/>
            <person name="Doan J."/>
            <person name="Tran S."/>
            <person name="Soriano J."/>
            <person name="Fujita Y."/>
            <person name="Gutala P."/>
            <person name="Fujii Q."/>
            <person name="Lee M."/>
            <person name="Bui A."/>
            <person name="Villarreal C."/>
            <person name="Shing S.R."/>
            <person name="Kim S."/>
            <person name="Freeman D."/>
            <person name="Racha V."/>
            <person name="Ho A."/>
            <person name="Kumar P."/>
            <person name="Falah K."/>
            <person name="Dawson T."/>
            <person name="Enustun E."/>
            <person name="Prichard A."/>
            <person name="Gomez A."/>
            <person name="Khanna K."/>
            <person name="Trigg S."/>
            <person name="Fernandez L."/>
            <person name="Pogliano K."/>
            <person name="Pogliano J."/>
        </authorList>
    </citation>
    <scope>NUCLEOTIDE SEQUENCE</scope>
    <source>
        <strain evidence="2">QF2</strain>
    </source>
</reference>
<protein>
    <submittedName>
        <fullName evidence="2">Uncharacterized protein</fullName>
    </submittedName>
</protein>
<proteinExistence type="predicted"/>
<evidence type="ECO:0000313" key="2">
    <source>
        <dbReference type="EMBL" id="MBD2829894.1"/>
    </source>
</evidence>
<feature type="region of interest" description="Disordered" evidence="1">
    <location>
        <begin position="82"/>
        <end position="106"/>
    </location>
</feature>
<evidence type="ECO:0000256" key="1">
    <source>
        <dbReference type="SAM" id="MobiDB-lite"/>
    </source>
</evidence>
<accession>A0A927GPF6</accession>
<name>A0A927GPF6_STRGL</name>